<dbReference type="EMBL" id="LMTR01000040">
    <property type="protein sequence ID" value="KWT70001.1"/>
    <property type="molecule type" value="Genomic_DNA"/>
</dbReference>
<evidence type="ECO:0000313" key="2">
    <source>
        <dbReference type="EMBL" id="KWT70001.1"/>
    </source>
</evidence>
<gene>
    <name evidence="2" type="ORF">APY04_1210</name>
</gene>
<dbReference type="Pfam" id="PF08808">
    <property type="entry name" value="RES"/>
    <property type="match status" value="1"/>
</dbReference>
<evidence type="ECO:0000259" key="1">
    <source>
        <dbReference type="SMART" id="SM00953"/>
    </source>
</evidence>
<dbReference type="InterPro" id="IPR014914">
    <property type="entry name" value="RES_dom"/>
</dbReference>
<reference evidence="2 3" key="1">
    <citation type="submission" date="2015-10" db="EMBL/GenBank/DDBJ databases">
        <title>Transcriptomic analysis of a linuron degrading triple-species bacterial consortium.</title>
        <authorList>
            <person name="Albers P."/>
        </authorList>
    </citation>
    <scope>NUCLEOTIDE SEQUENCE [LARGE SCALE GENOMIC DNA]</scope>
    <source>
        <strain evidence="2 3">WDL6</strain>
    </source>
</reference>
<protein>
    <recommendedName>
        <fullName evidence="1">RES domain-containing protein</fullName>
    </recommendedName>
</protein>
<dbReference type="AlphaFoldDB" id="A0A109BJJ5"/>
<feature type="domain" description="RES" evidence="1">
    <location>
        <begin position="72"/>
        <end position="210"/>
    </location>
</feature>
<accession>A0A109BJJ5</accession>
<dbReference type="OrthoDB" id="7300555at2"/>
<dbReference type="SMART" id="SM00953">
    <property type="entry name" value="RES"/>
    <property type="match status" value="1"/>
</dbReference>
<organism evidence="2 3">
    <name type="scientific">Hyphomicrobium sulfonivorans</name>
    <dbReference type="NCBI Taxonomy" id="121290"/>
    <lineage>
        <taxon>Bacteria</taxon>
        <taxon>Pseudomonadati</taxon>
        <taxon>Pseudomonadota</taxon>
        <taxon>Alphaproteobacteria</taxon>
        <taxon>Hyphomicrobiales</taxon>
        <taxon>Hyphomicrobiaceae</taxon>
        <taxon>Hyphomicrobium</taxon>
    </lineage>
</organism>
<sequence length="257" mass="28697">MSSPIWTHVALSTEFQRYDKACWRLVEAQHKVSTLKLTDTLAEQYLLEELIEETKPVIPPECRHLDFLLATPFRYDAVYPKGSRFRRAGRTPGVFYAAETSSTAVAELAFHRLLFFTESPDTPWPLNPSEYTAFGAEVASDRLLDLSRPPLASDFHVWTDLTDYTGCQAFADAARTAGAEAIRYLSARDPSKGCNVAILNCAAFAKSAPVDQETWRMRFSAHGVLALCEAPVGALEFPRDTFAADPRIAMLNWVRDA</sequence>
<dbReference type="STRING" id="121290.APY04_1210"/>
<name>A0A109BJJ5_HYPSL</name>
<dbReference type="PATRIC" id="fig|121290.4.peg.3172"/>
<evidence type="ECO:0000313" key="3">
    <source>
        <dbReference type="Proteomes" id="UP000059074"/>
    </source>
</evidence>
<dbReference type="RefSeq" id="WP_068460642.1">
    <property type="nucleotide sequence ID" value="NZ_LMTR01000040.1"/>
</dbReference>
<keyword evidence="3" id="KW-1185">Reference proteome</keyword>
<comment type="caution">
    <text evidence="2">The sequence shown here is derived from an EMBL/GenBank/DDBJ whole genome shotgun (WGS) entry which is preliminary data.</text>
</comment>
<dbReference type="Proteomes" id="UP000059074">
    <property type="component" value="Unassembled WGS sequence"/>
</dbReference>
<proteinExistence type="predicted"/>